<dbReference type="EMBL" id="FN653064">
    <property type="protein sequence ID" value="CBY24875.1"/>
    <property type="molecule type" value="Genomic_DNA"/>
</dbReference>
<dbReference type="PANTHER" id="PTHR14240">
    <property type="entry name" value="RETINITIS PIGMENTOSA GTPASE REGULATOR-INTERACTING PROTEIN"/>
    <property type="match status" value="1"/>
</dbReference>
<dbReference type="SMART" id="SM00239">
    <property type="entry name" value="C2"/>
    <property type="match status" value="1"/>
</dbReference>
<keyword evidence="9" id="KW-1185">Reference proteome</keyword>
<dbReference type="InterPro" id="IPR031139">
    <property type="entry name" value="RPGRIP1_fam"/>
</dbReference>
<dbReference type="CDD" id="cd00030">
    <property type="entry name" value="C2"/>
    <property type="match status" value="1"/>
</dbReference>
<reference evidence="8" key="1">
    <citation type="journal article" date="2010" name="Science">
        <title>Plasticity of animal genome architecture unmasked by rapid evolution of a pelagic tunicate.</title>
        <authorList>
            <person name="Denoeud F."/>
            <person name="Henriet S."/>
            <person name="Mungpakdee S."/>
            <person name="Aury J.M."/>
            <person name="Da Silva C."/>
            <person name="Brinkmann H."/>
            <person name="Mikhaleva J."/>
            <person name="Olsen L.C."/>
            <person name="Jubin C."/>
            <person name="Canestro C."/>
            <person name="Bouquet J.M."/>
            <person name="Danks G."/>
            <person name="Poulain J."/>
            <person name="Campsteijn C."/>
            <person name="Adamski M."/>
            <person name="Cross I."/>
            <person name="Yadetie F."/>
            <person name="Muffato M."/>
            <person name="Louis A."/>
            <person name="Butcher S."/>
            <person name="Tsagkogeorga G."/>
            <person name="Konrad A."/>
            <person name="Singh S."/>
            <person name="Jensen M.F."/>
            <person name="Cong E.H."/>
            <person name="Eikeseth-Otteraa H."/>
            <person name="Noel B."/>
            <person name="Anthouard V."/>
            <person name="Porcel B.M."/>
            <person name="Kachouri-Lafond R."/>
            <person name="Nishino A."/>
            <person name="Ugolini M."/>
            <person name="Chourrout P."/>
            <person name="Nishida H."/>
            <person name="Aasland R."/>
            <person name="Huzurbazar S."/>
            <person name="Westhof E."/>
            <person name="Delsuc F."/>
            <person name="Lehrach H."/>
            <person name="Reinhardt R."/>
            <person name="Weissenbach J."/>
            <person name="Roy S.W."/>
            <person name="Artiguenave F."/>
            <person name="Postlethwait J.H."/>
            <person name="Manak J.R."/>
            <person name="Thompson E.M."/>
            <person name="Jaillon O."/>
            <person name="Du Pasquier L."/>
            <person name="Boudinot P."/>
            <person name="Liberles D.A."/>
            <person name="Volff J.N."/>
            <person name="Philippe H."/>
            <person name="Lenhard B."/>
            <person name="Roest Crollius H."/>
            <person name="Wincker P."/>
            <person name="Chourrout D."/>
        </authorList>
    </citation>
    <scope>NUCLEOTIDE SEQUENCE [LARGE SCALE GENOMIC DNA]</scope>
</reference>
<dbReference type="InterPro" id="IPR035892">
    <property type="entry name" value="C2_domain_sf"/>
</dbReference>
<keyword evidence="5" id="KW-0966">Cell projection</keyword>
<dbReference type="InterPro" id="IPR000008">
    <property type="entry name" value="C2_dom"/>
</dbReference>
<dbReference type="InterPro" id="IPR041091">
    <property type="entry name" value="RPGRIP1_C"/>
</dbReference>
<gene>
    <name evidence="8" type="ORF">GSOID_T00013049001</name>
</gene>
<protein>
    <recommendedName>
        <fullName evidence="7">C2 domain-containing protein</fullName>
    </recommendedName>
</protein>
<dbReference type="OrthoDB" id="2133912at2759"/>
<dbReference type="Pfam" id="PF11618">
    <property type="entry name" value="C2-C2_1"/>
    <property type="match status" value="2"/>
</dbReference>
<keyword evidence="4" id="KW-0969">Cilium</keyword>
<evidence type="ECO:0000313" key="9">
    <source>
        <dbReference type="Proteomes" id="UP000001307"/>
    </source>
</evidence>
<sequence>MTIMNPQKKIFACVNFGRYKPVATNVVTGLMPNLKFKHCYQVDVSDDFLQFLQDGCIFIELNRVLGGTQYELIGRGKIPLRKFLNSQHFNGFVKIQSTDSIVNEIASIQFSIAAKIPFENAATLHLEKSTARGFLQEDEGNHRFNSLSVNIIAGRQLDGIFDNEEPSCFCVYKFFTYDEMHTSVIESSSNPRFNFSARHSVEENENLHRYLSTGKLTIVVVDKSDDGDDQEEFLGKCEIVLTPLIQRDEITEVCTLVDPHGDESGQLEVRLAWEHPYKENHGATKEAIIIPAEVEYENPILSESQKSSPRHGRSQSSASLISASLKSRTPSREVTPAAENNSQSEKEKTPTPAPRLSTQSSSDPYPFQAKNIDDEGYPTPSLSAVDKIKSPSPTFEDAPSLEATPTPESEDAQEPENGSKELRIRIKELRRGQDADEAVLESKVFIEYSLCGKLCETNPSMEYPKTFENPTIINHDEIMTIDEGSEEENQLKLMMNGEFDSRVTFTLLTDPGEDDEGSVDCEDVATAQINLRDFKESPDLQDHLLEFVSTSSEVKILGQLLIDVSVAQVIRALH</sequence>
<proteinExistence type="inferred from homology"/>
<dbReference type="GO" id="GO:0005856">
    <property type="term" value="C:cytoskeleton"/>
    <property type="evidence" value="ECO:0007669"/>
    <property type="project" value="UniProtKB-ARBA"/>
</dbReference>
<evidence type="ECO:0000256" key="1">
    <source>
        <dbReference type="ARBA" id="ARBA00004138"/>
    </source>
</evidence>
<dbReference type="AlphaFoldDB" id="E4XK88"/>
<evidence type="ECO:0000256" key="5">
    <source>
        <dbReference type="ARBA" id="ARBA00023273"/>
    </source>
</evidence>
<comment type="subcellular location">
    <subcellularLocation>
        <location evidence="1">Cell projection</location>
        <location evidence="1">Cilium</location>
    </subcellularLocation>
</comment>
<dbReference type="Pfam" id="PF18111">
    <property type="entry name" value="RPGR1_C"/>
    <property type="match status" value="1"/>
</dbReference>
<evidence type="ECO:0000259" key="7">
    <source>
        <dbReference type="PROSITE" id="PS50004"/>
    </source>
</evidence>
<keyword evidence="3" id="KW-0175">Coiled coil</keyword>
<accession>E4XK88</accession>
<name>E4XK88_OIKDI</name>
<feature type="compositionally biased region" description="Low complexity" evidence="6">
    <location>
        <begin position="314"/>
        <end position="327"/>
    </location>
</feature>
<comment type="similarity">
    <text evidence="2">Belongs to the RPGRIP1 family.</text>
</comment>
<evidence type="ECO:0000256" key="4">
    <source>
        <dbReference type="ARBA" id="ARBA00023069"/>
    </source>
</evidence>
<evidence type="ECO:0000256" key="3">
    <source>
        <dbReference type="ARBA" id="ARBA00023054"/>
    </source>
</evidence>
<dbReference type="Gene3D" id="2.60.40.150">
    <property type="entry name" value="C2 domain"/>
    <property type="match status" value="3"/>
</dbReference>
<evidence type="ECO:0000256" key="6">
    <source>
        <dbReference type="SAM" id="MobiDB-lite"/>
    </source>
</evidence>
<dbReference type="GO" id="GO:1905515">
    <property type="term" value="P:non-motile cilium assembly"/>
    <property type="evidence" value="ECO:0007669"/>
    <property type="project" value="TreeGrafter"/>
</dbReference>
<organism evidence="8">
    <name type="scientific">Oikopleura dioica</name>
    <name type="common">Tunicate</name>
    <dbReference type="NCBI Taxonomy" id="34765"/>
    <lineage>
        <taxon>Eukaryota</taxon>
        <taxon>Metazoa</taxon>
        <taxon>Chordata</taxon>
        <taxon>Tunicata</taxon>
        <taxon>Appendicularia</taxon>
        <taxon>Copelata</taxon>
        <taxon>Oikopleuridae</taxon>
        <taxon>Oikopleura</taxon>
    </lineage>
</organism>
<dbReference type="SUPFAM" id="SSF49562">
    <property type="entry name" value="C2 domain (Calcium/lipid-binding domain, CaLB)"/>
    <property type="match status" value="2"/>
</dbReference>
<dbReference type="FunCoup" id="E4XK88">
    <property type="interactions" value="64"/>
</dbReference>
<dbReference type="Proteomes" id="UP000001307">
    <property type="component" value="Unassembled WGS sequence"/>
</dbReference>
<feature type="region of interest" description="Disordered" evidence="6">
    <location>
        <begin position="302"/>
        <end position="420"/>
    </location>
</feature>
<dbReference type="InParanoid" id="E4XK88"/>
<evidence type="ECO:0000256" key="2">
    <source>
        <dbReference type="ARBA" id="ARBA00006042"/>
    </source>
</evidence>
<dbReference type="PANTHER" id="PTHR14240:SF1">
    <property type="entry name" value="PROTEIN FANTOM-RELATED"/>
    <property type="match status" value="1"/>
</dbReference>
<dbReference type="GO" id="GO:0035869">
    <property type="term" value="C:ciliary transition zone"/>
    <property type="evidence" value="ECO:0007669"/>
    <property type="project" value="TreeGrafter"/>
</dbReference>
<dbReference type="PROSITE" id="PS50004">
    <property type="entry name" value="C2"/>
    <property type="match status" value="1"/>
</dbReference>
<feature type="domain" description="C2" evidence="7">
    <location>
        <begin position="127"/>
        <end position="254"/>
    </location>
</feature>
<dbReference type="InterPro" id="IPR021656">
    <property type="entry name" value="C2-C2_1"/>
</dbReference>
<evidence type="ECO:0000313" key="8">
    <source>
        <dbReference type="EMBL" id="CBY24875.1"/>
    </source>
</evidence>